<dbReference type="EMBL" id="MCGI01000007">
    <property type="protein sequence ID" value="ODM04852.1"/>
    <property type="molecule type" value="Genomic_DNA"/>
</dbReference>
<reference evidence="2 3" key="1">
    <citation type="submission" date="2016-07" db="EMBL/GenBank/DDBJ databases">
        <title>Characterization of isolates of Eisenbergiella tayi derived from blood cultures, using whole genome sequencing.</title>
        <authorList>
            <person name="Burdz T."/>
            <person name="Wiebe D."/>
            <person name="Huynh C."/>
            <person name="Bernard K."/>
        </authorList>
    </citation>
    <scope>NUCLEOTIDE SEQUENCE [LARGE SCALE GENOMIC DNA]</scope>
    <source>
        <strain evidence="2 3">NML 120489</strain>
    </source>
</reference>
<dbReference type="RefSeq" id="WP_069159313.1">
    <property type="nucleotide sequence ID" value="NZ_JBKXXQ010000016.1"/>
</dbReference>
<accession>A0A1E3A7W1</accession>
<sequence>MIAYKGFKPGLVCRGYQFHMGLNITDKANCRANGFHCAENPLDCLSYYPDMNQAEYYIVEAGGDIDEDEWDSKIACTHLNIIKQLTMEEFFLHSLAYMVDHPKREWNSRVHKDKGETHNGYVVVRGIDPAAAGKLNDILAFAKEDYATGDIIQVALTRVDGKKVLPDRWYGVDLKERQVNLI</sequence>
<organism evidence="2 3">
    <name type="scientific">Eisenbergiella tayi</name>
    <dbReference type="NCBI Taxonomy" id="1432052"/>
    <lineage>
        <taxon>Bacteria</taxon>
        <taxon>Bacillati</taxon>
        <taxon>Bacillota</taxon>
        <taxon>Clostridia</taxon>
        <taxon>Lachnospirales</taxon>
        <taxon>Lachnospiraceae</taxon>
        <taxon>Eisenbergiella</taxon>
    </lineage>
</organism>
<evidence type="ECO:0000313" key="3">
    <source>
        <dbReference type="Proteomes" id="UP000095003"/>
    </source>
</evidence>
<gene>
    <name evidence="2" type="ORF">BEH84_05915</name>
</gene>
<dbReference type="InterPro" id="IPR056083">
    <property type="entry name" value="DUF7666"/>
</dbReference>
<proteinExistence type="predicted"/>
<name>A0A1E3A7W1_9FIRM</name>
<evidence type="ECO:0000259" key="1">
    <source>
        <dbReference type="Pfam" id="PF24703"/>
    </source>
</evidence>
<feature type="domain" description="DUF7666" evidence="1">
    <location>
        <begin position="1"/>
        <end position="92"/>
    </location>
</feature>
<dbReference type="AlphaFoldDB" id="A0A1E3A7W1"/>
<protein>
    <recommendedName>
        <fullName evidence="1">DUF7666 domain-containing protein</fullName>
    </recommendedName>
</protein>
<dbReference type="PATRIC" id="fig|1432052.3.peg.6533"/>
<comment type="caution">
    <text evidence="2">The sequence shown here is derived from an EMBL/GenBank/DDBJ whole genome shotgun (WGS) entry which is preliminary data.</text>
</comment>
<evidence type="ECO:0000313" key="2">
    <source>
        <dbReference type="EMBL" id="ODM04852.1"/>
    </source>
</evidence>
<dbReference type="Pfam" id="PF24703">
    <property type="entry name" value="DUF7666"/>
    <property type="match status" value="1"/>
</dbReference>
<dbReference type="Proteomes" id="UP000095003">
    <property type="component" value="Unassembled WGS sequence"/>
</dbReference>